<dbReference type="CDD" id="cd01647">
    <property type="entry name" value="RT_LTR"/>
    <property type="match status" value="1"/>
</dbReference>
<dbReference type="InterPro" id="IPR036397">
    <property type="entry name" value="RNaseH_sf"/>
</dbReference>
<comment type="caution">
    <text evidence="8">The sequence shown here is derived from an EMBL/GenBank/DDBJ whole genome shotgun (WGS) entry which is preliminary data.</text>
</comment>
<dbReference type="Pfam" id="PF03732">
    <property type="entry name" value="Retrotrans_gag"/>
    <property type="match status" value="1"/>
</dbReference>
<proteinExistence type="predicted"/>
<evidence type="ECO:0000256" key="1">
    <source>
        <dbReference type="ARBA" id="ARBA00022679"/>
    </source>
</evidence>
<dbReference type="GO" id="GO:0016787">
    <property type="term" value="F:hydrolase activity"/>
    <property type="evidence" value="ECO:0007669"/>
    <property type="project" value="UniProtKB-KW"/>
</dbReference>
<keyword evidence="6" id="KW-0695">RNA-directed DNA polymerase</keyword>
<dbReference type="Gene3D" id="3.30.420.10">
    <property type="entry name" value="Ribonuclease H-like superfamily/Ribonuclease H"/>
    <property type="match status" value="1"/>
</dbReference>
<evidence type="ECO:0000256" key="3">
    <source>
        <dbReference type="ARBA" id="ARBA00022722"/>
    </source>
</evidence>
<keyword evidence="1" id="KW-0808">Transferase</keyword>
<evidence type="ECO:0000313" key="9">
    <source>
        <dbReference type="Proteomes" id="UP001151760"/>
    </source>
</evidence>
<dbReference type="PROSITE" id="PS50878">
    <property type="entry name" value="RT_POL"/>
    <property type="match status" value="1"/>
</dbReference>
<keyword evidence="3" id="KW-0540">Nuclease</keyword>
<feature type="domain" description="Reverse transcriptase" evidence="7">
    <location>
        <begin position="560"/>
        <end position="739"/>
    </location>
</feature>
<evidence type="ECO:0000256" key="4">
    <source>
        <dbReference type="ARBA" id="ARBA00022759"/>
    </source>
</evidence>
<dbReference type="PANTHER" id="PTHR37984:SF5">
    <property type="entry name" value="PROTEIN NYNRIN-LIKE"/>
    <property type="match status" value="1"/>
</dbReference>
<reference evidence="8" key="2">
    <citation type="submission" date="2022-01" db="EMBL/GenBank/DDBJ databases">
        <authorList>
            <person name="Yamashiro T."/>
            <person name="Shiraishi A."/>
            <person name="Satake H."/>
            <person name="Nakayama K."/>
        </authorList>
    </citation>
    <scope>NUCLEOTIDE SEQUENCE</scope>
</reference>
<organism evidence="8 9">
    <name type="scientific">Tanacetum coccineum</name>
    <dbReference type="NCBI Taxonomy" id="301880"/>
    <lineage>
        <taxon>Eukaryota</taxon>
        <taxon>Viridiplantae</taxon>
        <taxon>Streptophyta</taxon>
        <taxon>Embryophyta</taxon>
        <taxon>Tracheophyta</taxon>
        <taxon>Spermatophyta</taxon>
        <taxon>Magnoliopsida</taxon>
        <taxon>eudicotyledons</taxon>
        <taxon>Gunneridae</taxon>
        <taxon>Pentapetalae</taxon>
        <taxon>asterids</taxon>
        <taxon>campanulids</taxon>
        <taxon>Asterales</taxon>
        <taxon>Asteraceae</taxon>
        <taxon>Asteroideae</taxon>
        <taxon>Anthemideae</taxon>
        <taxon>Anthemidinae</taxon>
        <taxon>Tanacetum</taxon>
    </lineage>
</organism>
<name>A0ABQ4ZNX8_9ASTR</name>
<dbReference type="InterPro" id="IPR005162">
    <property type="entry name" value="Retrotrans_gag_dom"/>
</dbReference>
<dbReference type="Gene3D" id="3.30.70.270">
    <property type="match status" value="1"/>
</dbReference>
<evidence type="ECO:0000259" key="7">
    <source>
        <dbReference type="PROSITE" id="PS50878"/>
    </source>
</evidence>
<reference evidence="8" key="1">
    <citation type="journal article" date="2022" name="Int. J. Mol. Sci.">
        <title>Draft Genome of Tanacetum Coccineum: Genomic Comparison of Closely Related Tanacetum-Family Plants.</title>
        <authorList>
            <person name="Yamashiro T."/>
            <person name="Shiraishi A."/>
            <person name="Nakayama K."/>
            <person name="Satake H."/>
        </authorList>
    </citation>
    <scope>NUCLEOTIDE SEQUENCE</scope>
</reference>
<dbReference type="InterPro" id="IPR043128">
    <property type="entry name" value="Rev_trsase/Diguanyl_cyclase"/>
</dbReference>
<keyword evidence="2" id="KW-0548">Nucleotidyltransferase</keyword>
<dbReference type="SUPFAM" id="SSF53098">
    <property type="entry name" value="Ribonuclease H-like"/>
    <property type="match status" value="1"/>
</dbReference>
<dbReference type="EMBL" id="BQNB010011442">
    <property type="protein sequence ID" value="GJS90627.1"/>
    <property type="molecule type" value="Genomic_DNA"/>
</dbReference>
<dbReference type="PANTHER" id="PTHR37984">
    <property type="entry name" value="PROTEIN CBG26694"/>
    <property type="match status" value="1"/>
</dbReference>
<evidence type="ECO:0000256" key="2">
    <source>
        <dbReference type="ARBA" id="ARBA00022695"/>
    </source>
</evidence>
<dbReference type="SUPFAM" id="SSF56672">
    <property type="entry name" value="DNA/RNA polymerases"/>
    <property type="match status" value="1"/>
</dbReference>
<dbReference type="InterPro" id="IPR041373">
    <property type="entry name" value="RT_RNaseH"/>
</dbReference>
<accession>A0ABQ4ZNX8</accession>
<dbReference type="Proteomes" id="UP001151760">
    <property type="component" value="Unassembled WGS sequence"/>
</dbReference>
<keyword evidence="9" id="KW-1185">Reference proteome</keyword>
<protein>
    <submittedName>
        <fullName evidence="8">Glycoside hydrolase, catalytic domain-containing protein</fullName>
    </submittedName>
</protein>
<dbReference type="CDD" id="cd09274">
    <property type="entry name" value="RNase_HI_RT_Ty3"/>
    <property type="match status" value="1"/>
</dbReference>
<evidence type="ECO:0000313" key="8">
    <source>
        <dbReference type="EMBL" id="GJS90627.1"/>
    </source>
</evidence>
<evidence type="ECO:0000256" key="6">
    <source>
        <dbReference type="ARBA" id="ARBA00022918"/>
    </source>
</evidence>
<dbReference type="InterPro" id="IPR000477">
    <property type="entry name" value="RT_dom"/>
</dbReference>
<evidence type="ECO:0000256" key="5">
    <source>
        <dbReference type="ARBA" id="ARBA00022801"/>
    </source>
</evidence>
<dbReference type="InterPro" id="IPR012337">
    <property type="entry name" value="RNaseH-like_sf"/>
</dbReference>
<dbReference type="Gene3D" id="3.10.10.10">
    <property type="entry name" value="HIV Type 1 Reverse Transcriptase, subunit A, domain 1"/>
    <property type="match status" value="1"/>
</dbReference>
<dbReference type="Pfam" id="PF00078">
    <property type="entry name" value="RVT_1"/>
    <property type="match status" value="1"/>
</dbReference>
<gene>
    <name evidence="8" type="ORF">Tco_0773263</name>
</gene>
<keyword evidence="5 8" id="KW-0378">Hydrolase</keyword>
<dbReference type="InterPro" id="IPR050951">
    <property type="entry name" value="Retrovirus_Pol_polyprotein"/>
</dbReference>
<keyword evidence="4" id="KW-0255">Endonuclease</keyword>
<dbReference type="Pfam" id="PF17917">
    <property type="entry name" value="RT_RNaseH"/>
    <property type="match status" value="1"/>
</dbReference>
<sequence length="1297" mass="149139">MAPATHTIANTSTNDEPVTIQCVEDALAQIRKMITRLGALTILEQGKQASTVDLLSWTEYKEAITLRFGLVYNDLMAAFKNAKYDKSTKEYQDTFDNLLCRVEVSEKNDVSIYFGGLPTELEMSVKMFKPKTLSDAYCLTTLQEATLEAVKKKSRPFVNQTNRRFGVVNANGGNNKQPLLHVPTTNTNWKPKPNTPPRKQLTQKEYDEKRSKYICFYYDQKYVPQHKCTGQLYSIILADNEEEDEEFMDAYDTLVDITHEEVQPQISLNALSEMSTWLRGWVVNANGGNNKQPLLHVPTTNTNWKPKPNTPPRKQLTQKEYDEKRSKYLCFYYDHKYVPRHKCTGQLYSVILADNEEEDEEFMDAYDTLVDITHEEVQSQISLNALSEDVKFRVLVLFDVMLLPLGGCDMVLGIQWLSTLGDIKWNFQQLKMEFLYNNNKVCLRGTSKTVTHWLDARKQIGKLETTAQAELMMMNIYPNTGLQLITIEEIAQAKVKVEPSLQKVIDAYTEVFEVPNKLPPARSQDHIIPLMPGSQQVNIRPYRHPPTQKDAIESMIKELLESGVIKHNQNSFASLIVMVKKKDNAWRMCVDYRQLNKHTIKDKFHVPVIEVLIDELRGAVIFSKLDLRSGYHQIRMFEDDIAKTTFKTYETHYEFLVMPFGLTNAPSTFQAFMNEVFREFLRKFTLVFFDDILIYSKSLEDHVQHLTVVLSKIQDHSLYAKGSKCVFGTTHVEHLGHVITAARVATNPLKWSDEAQKNRIGAVLQQVGHPIAYLSKYLSSKHQSLSTYEKEFLAVLLALEKWRGYLLDRHFVIKTDHYSLKYLLDQRITTPAQMKWLPKLMGYDYEVVYKQGKDNAMADALSRREDVGALFALSTTSVRESRKHYVLHNNQLLRKGKLVVGNDKALREDLMKQVKQWVKEYLVCQRCKPDLSAYPRLLQPLPIPKTMWSSISMDFIEGLPKSHGCTVILVVVDRLTKYGHFIPLSHPFIALQVAQVFLDQVCKLHPESIVSDMDKTHAESDVATTKRRHGNHAAMQVVLIPKAKSDTVSEMPDQWSPHVDLTSILSEAPRSSRSKKLLQQIGVIRGTLFPNYLEFRMTGPTPEPITPDQPLSLQDQILNHVSSLETLVKQHNERSGALITPIRLTFGEETDGIKGKDKEKGVVEVDDDLKKPYKEVLESPFTRRIIKFSALSHQMLTNLRIYDGSTDPEDHISRFVGAVNQWEWEIPVWCRMFQHTLDGPARGWFDRMPNGCIDSWASLREKFIERFALRIRCSKDPTEVLKIVRRANETLPNFKER</sequence>
<dbReference type="InterPro" id="IPR043502">
    <property type="entry name" value="DNA/RNA_pol_sf"/>
</dbReference>